<accession>A0A2D3USF5</accession>
<dbReference type="RefSeq" id="XP_023624609.1">
    <property type="nucleotide sequence ID" value="XM_023768841.1"/>
</dbReference>
<dbReference type="GeneID" id="35598756"/>
<name>A0A2D3USF5_9PEZI</name>
<protein>
    <submittedName>
        <fullName evidence="2">Uncharacterized protein</fullName>
    </submittedName>
</protein>
<reference evidence="2 3" key="1">
    <citation type="submission" date="2016-03" db="EMBL/GenBank/DDBJ databases">
        <authorList>
            <person name="Ploux O."/>
        </authorList>
    </citation>
    <scope>NUCLEOTIDE SEQUENCE [LARGE SCALE GENOMIC DNA]</scope>
    <source>
        <strain evidence="2 3">URUG2</strain>
    </source>
</reference>
<organism evidence="2 3">
    <name type="scientific">Ramularia collo-cygni</name>
    <dbReference type="NCBI Taxonomy" id="112498"/>
    <lineage>
        <taxon>Eukaryota</taxon>
        <taxon>Fungi</taxon>
        <taxon>Dikarya</taxon>
        <taxon>Ascomycota</taxon>
        <taxon>Pezizomycotina</taxon>
        <taxon>Dothideomycetes</taxon>
        <taxon>Dothideomycetidae</taxon>
        <taxon>Mycosphaerellales</taxon>
        <taxon>Mycosphaerellaceae</taxon>
        <taxon>Ramularia</taxon>
    </lineage>
</organism>
<dbReference type="OrthoDB" id="3649942at2759"/>
<evidence type="ECO:0000313" key="3">
    <source>
        <dbReference type="Proteomes" id="UP000225277"/>
    </source>
</evidence>
<sequence>MDLSFTVAKKHCSPQDIERLACAYLASTATVNFDAEKAAKEFGGGNAASFKRQIWVITKKIKDNKDDDTSSGDFGGGHHHEPPNMTPKAK</sequence>
<keyword evidence="3" id="KW-1185">Reference proteome</keyword>
<evidence type="ECO:0000313" key="2">
    <source>
        <dbReference type="EMBL" id="CZT17718.1"/>
    </source>
</evidence>
<gene>
    <name evidence="2" type="ORF">RCC_03555</name>
</gene>
<evidence type="ECO:0000256" key="1">
    <source>
        <dbReference type="SAM" id="MobiDB-lite"/>
    </source>
</evidence>
<dbReference type="AlphaFoldDB" id="A0A2D3USF5"/>
<feature type="region of interest" description="Disordered" evidence="1">
    <location>
        <begin position="61"/>
        <end position="90"/>
    </location>
</feature>
<proteinExistence type="predicted"/>
<dbReference type="Proteomes" id="UP000225277">
    <property type="component" value="Unassembled WGS sequence"/>
</dbReference>
<dbReference type="EMBL" id="FJUY01000004">
    <property type="protein sequence ID" value="CZT17718.1"/>
    <property type="molecule type" value="Genomic_DNA"/>
</dbReference>